<evidence type="ECO:0000313" key="3">
    <source>
        <dbReference type="EMBL" id="CAD7080473.1"/>
    </source>
</evidence>
<reference evidence="3 4" key="1">
    <citation type="submission" date="2020-11" db="EMBL/GenBank/DDBJ databases">
        <authorList>
            <person name="Wallbank WR R."/>
            <person name="Pardo Diaz C."/>
            <person name="Kozak K."/>
            <person name="Martin S."/>
            <person name="Jiggins C."/>
            <person name="Moest M."/>
            <person name="Warren A I."/>
            <person name="Generalovic N T."/>
            <person name="Byers J.R.P. K."/>
            <person name="Montejo-Kovacevich G."/>
            <person name="Yen C E."/>
        </authorList>
    </citation>
    <scope>NUCLEOTIDE SEQUENCE [LARGE SCALE GENOMIC DNA]</scope>
</reference>
<feature type="region of interest" description="Disordered" evidence="1">
    <location>
        <begin position="160"/>
        <end position="231"/>
    </location>
</feature>
<organism evidence="3 4">
    <name type="scientific">Hermetia illucens</name>
    <name type="common">Black soldier fly</name>
    <dbReference type="NCBI Taxonomy" id="343691"/>
    <lineage>
        <taxon>Eukaryota</taxon>
        <taxon>Metazoa</taxon>
        <taxon>Ecdysozoa</taxon>
        <taxon>Arthropoda</taxon>
        <taxon>Hexapoda</taxon>
        <taxon>Insecta</taxon>
        <taxon>Pterygota</taxon>
        <taxon>Neoptera</taxon>
        <taxon>Endopterygota</taxon>
        <taxon>Diptera</taxon>
        <taxon>Brachycera</taxon>
        <taxon>Stratiomyomorpha</taxon>
        <taxon>Stratiomyidae</taxon>
        <taxon>Hermetiinae</taxon>
        <taxon>Hermetia</taxon>
    </lineage>
</organism>
<dbReference type="Proteomes" id="UP000594454">
    <property type="component" value="Chromosome 2"/>
</dbReference>
<feature type="compositionally biased region" description="Basic residues" evidence="1">
    <location>
        <begin position="193"/>
        <end position="203"/>
    </location>
</feature>
<dbReference type="EMBL" id="LR899010">
    <property type="protein sequence ID" value="CAD7080473.1"/>
    <property type="molecule type" value="Genomic_DNA"/>
</dbReference>
<feature type="domain" description="C2H2-type" evidence="2">
    <location>
        <begin position="102"/>
        <end position="123"/>
    </location>
</feature>
<protein>
    <recommendedName>
        <fullName evidence="2">C2H2-type domain-containing protein</fullName>
    </recommendedName>
</protein>
<keyword evidence="4" id="KW-1185">Reference proteome</keyword>
<proteinExistence type="predicted"/>
<gene>
    <name evidence="3" type="ORF">HERILL_LOCUS3626</name>
</gene>
<feature type="compositionally biased region" description="Basic and acidic residues" evidence="1">
    <location>
        <begin position="160"/>
        <end position="177"/>
    </location>
</feature>
<name>A0A7R8UGI9_HERIL</name>
<dbReference type="AlphaFoldDB" id="A0A7R8UGI9"/>
<evidence type="ECO:0000313" key="4">
    <source>
        <dbReference type="Proteomes" id="UP000594454"/>
    </source>
</evidence>
<feature type="compositionally biased region" description="Basic and acidic residues" evidence="1">
    <location>
        <begin position="9"/>
        <end position="27"/>
    </location>
</feature>
<dbReference type="InterPro" id="IPR013087">
    <property type="entry name" value="Znf_C2H2_type"/>
</dbReference>
<feature type="region of interest" description="Disordered" evidence="1">
    <location>
        <begin position="1"/>
        <end position="54"/>
    </location>
</feature>
<accession>A0A7R8UGI9</accession>
<dbReference type="PROSITE" id="PS00028">
    <property type="entry name" value="ZINC_FINGER_C2H2_1"/>
    <property type="match status" value="1"/>
</dbReference>
<feature type="compositionally biased region" description="Low complexity" evidence="1">
    <location>
        <begin position="204"/>
        <end position="220"/>
    </location>
</feature>
<sequence>MDLVPFPKPEPEIKSEEEILDEVKPELESEEELPDELKSELESEEELPDDLKSEIESEEEVLDELLKEDEIKSAPQDSVGIDQEAECATVLISADGKCVIVCQACNGFFDDIDPFRSHVKKVHSDYVVRGNAWGKVIKEEPTVDKTIDMTALPTLSNDKSIEILDDGSNHTEERLFPEDSDSSSDSAEASLNKNRRASRRLNKKPQPATKKQQPAKRAATSTKQRQVKRKK</sequence>
<dbReference type="InParanoid" id="A0A7R8UGI9"/>
<evidence type="ECO:0000259" key="2">
    <source>
        <dbReference type="PROSITE" id="PS00028"/>
    </source>
</evidence>
<evidence type="ECO:0000256" key="1">
    <source>
        <dbReference type="SAM" id="MobiDB-lite"/>
    </source>
</evidence>